<dbReference type="PANTHER" id="PTHR43364:SF4">
    <property type="entry name" value="NAD(P)-LINKED OXIDOREDUCTASE SUPERFAMILY PROTEIN"/>
    <property type="match status" value="1"/>
</dbReference>
<evidence type="ECO:0000256" key="1">
    <source>
        <dbReference type="ARBA" id="ARBA00023002"/>
    </source>
</evidence>
<evidence type="ECO:0000259" key="2">
    <source>
        <dbReference type="Pfam" id="PF00248"/>
    </source>
</evidence>
<dbReference type="OrthoDB" id="2310150at2759"/>
<organism evidence="3 4">
    <name type="scientific">Thyridium curvatum</name>
    <dbReference type="NCBI Taxonomy" id="1093900"/>
    <lineage>
        <taxon>Eukaryota</taxon>
        <taxon>Fungi</taxon>
        <taxon>Dikarya</taxon>
        <taxon>Ascomycota</taxon>
        <taxon>Pezizomycotina</taxon>
        <taxon>Sordariomycetes</taxon>
        <taxon>Sordariomycetidae</taxon>
        <taxon>Thyridiales</taxon>
        <taxon>Thyridiaceae</taxon>
        <taxon>Thyridium</taxon>
    </lineage>
</organism>
<gene>
    <name evidence="3" type="ORF">E0L32_007967</name>
</gene>
<dbReference type="RefSeq" id="XP_030992817.1">
    <property type="nucleotide sequence ID" value="XM_031142768.1"/>
</dbReference>
<feature type="domain" description="NADP-dependent oxidoreductase" evidence="2">
    <location>
        <begin position="11"/>
        <end position="323"/>
    </location>
</feature>
<comment type="caution">
    <text evidence="3">The sequence shown here is derived from an EMBL/GenBank/DDBJ whole genome shotgun (WGS) entry which is preliminary data.</text>
</comment>
<proteinExistence type="predicted"/>
<protein>
    <recommendedName>
        <fullName evidence="2">NADP-dependent oxidoreductase domain-containing protein</fullName>
    </recommendedName>
</protein>
<sequence>MEAHESQSKMKVVFGAMTFGKENAEQARVHSLDQCGAILDVFQHFGHSEVDTARVYGGGSSEEYLGQLDWQKRGIILDTKLSPRKAYDANATTYTHRPDELESHLLESLKALKADKVDMWYLHAPDHTVPYEDTLREVDRLYQNGYFKRFGLSNYAAWEVAQISEVCIRNGWKRPDVYQGVYNALHRAVEPELFPCLRHYGIAFYVYNPLAGGLLTDRYRRDTVVHEAGSRFDPDKNQGASYRERYWTEFYFDALDVVRPMAEALDVPLAEAALRWANHHSLLKSEAGDAIIVGASSVDQLKENLTSLEKGPLPEELLRAFDEGWDIVKGSATEYFR</sequence>
<dbReference type="Proteomes" id="UP000319257">
    <property type="component" value="Unassembled WGS sequence"/>
</dbReference>
<evidence type="ECO:0000313" key="4">
    <source>
        <dbReference type="Proteomes" id="UP000319257"/>
    </source>
</evidence>
<dbReference type="InterPro" id="IPR023210">
    <property type="entry name" value="NADP_OxRdtase_dom"/>
</dbReference>
<accession>A0A507AWI5</accession>
<dbReference type="CDD" id="cd19075">
    <property type="entry name" value="AKR_AKR7A1-5"/>
    <property type="match status" value="1"/>
</dbReference>
<dbReference type="GeneID" id="41975414"/>
<reference evidence="3 4" key="1">
    <citation type="submission" date="2019-06" db="EMBL/GenBank/DDBJ databases">
        <title>Draft genome sequence of the filamentous fungus Phialemoniopsis curvata isolated from diesel fuel.</title>
        <authorList>
            <person name="Varaljay V.A."/>
            <person name="Lyon W.J."/>
            <person name="Crouch A.L."/>
            <person name="Drake C.E."/>
            <person name="Hollomon J.M."/>
            <person name="Nadeau L.J."/>
            <person name="Nunn H.S."/>
            <person name="Stevenson B.S."/>
            <person name="Bojanowski C.L."/>
            <person name="Crookes-Goodson W.J."/>
        </authorList>
    </citation>
    <scope>NUCLEOTIDE SEQUENCE [LARGE SCALE GENOMIC DNA]</scope>
    <source>
        <strain evidence="3 4">D216</strain>
    </source>
</reference>
<dbReference type="STRING" id="1093900.A0A507AWI5"/>
<dbReference type="AlphaFoldDB" id="A0A507AWI5"/>
<dbReference type="PANTHER" id="PTHR43364">
    <property type="entry name" value="NADH-SPECIFIC METHYLGLYOXAL REDUCTASE-RELATED"/>
    <property type="match status" value="1"/>
</dbReference>
<dbReference type="InterPro" id="IPR050523">
    <property type="entry name" value="AKR_Detox_Biosynth"/>
</dbReference>
<dbReference type="Gene3D" id="3.20.20.100">
    <property type="entry name" value="NADP-dependent oxidoreductase domain"/>
    <property type="match status" value="1"/>
</dbReference>
<dbReference type="Pfam" id="PF00248">
    <property type="entry name" value="Aldo_ket_red"/>
    <property type="match status" value="1"/>
</dbReference>
<dbReference type="SUPFAM" id="SSF51430">
    <property type="entry name" value="NAD(P)-linked oxidoreductase"/>
    <property type="match status" value="1"/>
</dbReference>
<keyword evidence="4" id="KW-1185">Reference proteome</keyword>
<dbReference type="EMBL" id="SKBQ01000050">
    <property type="protein sequence ID" value="TPX11106.1"/>
    <property type="molecule type" value="Genomic_DNA"/>
</dbReference>
<name>A0A507AWI5_9PEZI</name>
<evidence type="ECO:0000313" key="3">
    <source>
        <dbReference type="EMBL" id="TPX11106.1"/>
    </source>
</evidence>
<dbReference type="InterPro" id="IPR036812">
    <property type="entry name" value="NAD(P)_OxRdtase_dom_sf"/>
</dbReference>
<dbReference type="InParanoid" id="A0A507AWI5"/>
<keyword evidence="1" id="KW-0560">Oxidoreductase</keyword>
<dbReference type="GO" id="GO:0016491">
    <property type="term" value="F:oxidoreductase activity"/>
    <property type="evidence" value="ECO:0007669"/>
    <property type="project" value="UniProtKB-KW"/>
</dbReference>